<sequence>MITAIVLIDAAPESIPETAQSIAELPGISEVYSVTGEHDLIAIVRVRRYEDFAEVISGRLNKVPGVLDTTTHLAFKTFSRHDLDAAFDLGIE</sequence>
<organism evidence="2 3">
    <name type="scientific">Sediminivirga luteola</name>
    <dbReference type="NCBI Taxonomy" id="1774748"/>
    <lineage>
        <taxon>Bacteria</taxon>
        <taxon>Bacillati</taxon>
        <taxon>Actinomycetota</taxon>
        <taxon>Actinomycetes</taxon>
        <taxon>Micrococcales</taxon>
        <taxon>Brevibacteriaceae</taxon>
        <taxon>Sediminivirga</taxon>
    </lineage>
</organism>
<dbReference type="Proteomes" id="UP000616114">
    <property type="component" value="Unassembled WGS sequence"/>
</dbReference>
<dbReference type="RefSeq" id="WP_188551459.1">
    <property type="nucleotide sequence ID" value="NZ_BMFY01000013.1"/>
</dbReference>
<dbReference type="GO" id="GO:0043200">
    <property type="term" value="P:response to amino acid"/>
    <property type="evidence" value="ECO:0007669"/>
    <property type="project" value="TreeGrafter"/>
</dbReference>
<dbReference type="PANTHER" id="PTHR30154">
    <property type="entry name" value="LEUCINE-RESPONSIVE REGULATORY PROTEIN"/>
    <property type="match status" value="1"/>
</dbReference>
<gene>
    <name evidence="2" type="ORF">GCM10011333_27350</name>
</gene>
<name>A0A8J2TZZ3_9MICO</name>
<dbReference type="AlphaFoldDB" id="A0A8J2TZZ3"/>
<proteinExistence type="predicted"/>
<protein>
    <submittedName>
        <fullName evidence="2">AsnC family transcriptional regulator</fullName>
    </submittedName>
</protein>
<evidence type="ECO:0000259" key="1">
    <source>
        <dbReference type="Pfam" id="PF01037"/>
    </source>
</evidence>
<keyword evidence="3" id="KW-1185">Reference proteome</keyword>
<dbReference type="PANTHER" id="PTHR30154:SF34">
    <property type="entry name" value="TRANSCRIPTIONAL REGULATOR AZLB"/>
    <property type="match status" value="1"/>
</dbReference>
<dbReference type="InterPro" id="IPR019887">
    <property type="entry name" value="Tscrpt_reg_AsnC/Lrp_C"/>
</dbReference>
<dbReference type="EMBL" id="BMFY01000013">
    <property type="protein sequence ID" value="GGA22888.1"/>
    <property type="molecule type" value="Genomic_DNA"/>
</dbReference>
<comment type="caution">
    <text evidence="2">The sequence shown here is derived from an EMBL/GenBank/DDBJ whole genome shotgun (WGS) entry which is preliminary data.</text>
</comment>
<dbReference type="Gene3D" id="3.30.70.920">
    <property type="match status" value="1"/>
</dbReference>
<dbReference type="SUPFAM" id="SSF54909">
    <property type="entry name" value="Dimeric alpha+beta barrel"/>
    <property type="match status" value="1"/>
</dbReference>
<evidence type="ECO:0000313" key="2">
    <source>
        <dbReference type="EMBL" id="GGA22888.1"/>
    </source>
</evidence>
<feature type="domain" description="Transcription regulator AsnC/Lrp ligand binding" evidence="1">
    <location>
        <begin position="6"/>
        <end position="77"/>
    </location>
</feature>
<evidence type="ECO:0000313" key="3">
    <source>
        <dbReference type="Proteomes" id="UP000616114"/>
    </source>
</evidence>
<reference evidence="2" key="2">
    <citation type="submission" date="2020-09" db="EMBL/GenBank/DDBJ databases">
        <authorList>
            <person name="Sun Q."/>
            <person name="Zhou Y."/>
        </authorList>
    </citation>
    <scope>NUCLEOTIDE SEQUENCE</scope>
    <source>
        <strain evidence="2">CGMCC 1.12785</strain>
    </source>
</reference>
<accession>A0A8J2TZZ3</accession>
<dbReference type="Pfam" id="PF01037">
    <property type="entry name" value="AsnC_trans_reg"/>
    <property type="match status" value="1"/>
</dbReference>
<dbReference type="GO" id="GO:0005829">
    <property type="term" value="C:cytosol"/>
    <property type="evidence" value="ECO:0007669"/>
    <property type="project" value="TreeGrafter"/>
</dbReference>
<dbReference type="GO" id="GO:0043565">
    <property type="term" value="F:sequence-specific DNA binding"/>
    <property type="evidence" value="ECO:0007669"/>
    <property type="project" value="TreeGrafter"/>
</dbReference>
<dbReference type="InterPro" id="IPR011008">
    <property type="entry name" value="Dimeric_a/b-barrel"/>
</dbReference>
<reference evidence="2" key="1">
    <citation type="journal article" date="2014" name="Int. J. Syst. Evol. Microbiol.">
        <title>Complete genome sequence of Corynebacterium casei LMG S-19264T (=DSM 44701T), isolated from a smear-ripened cheese.</title>
        <authorList>
            <consortium name="US DOE Joint Genome Institute (JGI-PGF)"/>
            <person name="Walter F."/>
            <person name="Albersmeier A."/>
            <person name="Kalinowski J."/>
            <person name="Ruckert C."/>
        </authorList>
    </citation>
    <scope>NUCLEOTIDE SEQUENCE</scope>
    <source>
        <strain evidence="2">CGMCC 1.12785</strain>
    </source>
</reference>